<accession>A0A3M7LYE9</accession>
<dbReference type="Proteomes" id="UP000265663">
    <property type="component" value="Unassembled WGS sequence"/>
</dbReference>
<protein>
    <submittedName>
        <fullName evidence="1">Uncharacterized protein</fullName>
    </submittedName>
</protein>
<evidence type="ECO:0000313" key="1">
    <source>
        <dbReference type="EMBL" id="RMZ67162.1"/>
    </source>
</evidence>
<sequence length="159" mass="17777">MTLWNYDKEAGCCREEAAGPIDGLPIQMMRAWACSGNLARREGRGAEATARPGHRSCTCQTDLRRPGLDPRPEPLQGGRRLLTNCHPGHCHGVAEKPWGNANFPHPTRSKGHRWSACVYEHWSELRVRAGAQEQLYILRRLLLAGCGHIERLLAVVSHQ</sequence>
<keyword evidence="2" id="KW-1185">Reference proteome</keyword>
<evidence type="ECO:0000313" key="2">
    <source>
        <dbReference type="Proteomes" id="UP000265663"/>
    </source>
</evidence>
<proteinExistence type="predicted"/>
<gene>
    <name evidence="1" type="ORF">GMOD_00001047</name>
</gene>
<dbReference type="AlphaFoldDB" id="A0A3M7LYE9"/>
<organism evidence="1 2">
    <name type="scientific">Pyrenophora seminiperda CCB06</name>
    <dbReference type="NCBI Taxonomy" id="1302712"/>
    <lineage>
        <taxon>Eukaryota</taxon>
        <taxon>Fungi</taxon>
        <taxon>Dikarya</taxon>
        <taxon>Ascomycota</taxon>
        <taxon>Pezizomycotina</taxon>
        <taxon>Dothideomycetes</taxon>
        <taxon>Pleosporomycetidae</taxon>
        <taxon>Pleosporales</taxon>
        <taxon>Pleosporineae</taxon>
        <taxon>Pleosporaceae</taxon>
        <taxon>Pyrenophora</taxon>
    </lineage>
</organism>
<name>A0A3M7LYE9_9PLEO</name>
<dbReference type="EMBL" id="KE747810">
    <property type="protein sequence ID" value="RMZ67162.1"/>
    <property type="molecule type" value="Genomic_DNA"/>
</dbReference>
<reference evidence="1 2" key="1">
    <citation type="journal article" date="2014" name="PLoS ONE">
        <title>De novo Genome Assembly of the Fungal Plant Pathogen Pyrenophora semeniperda.</title>
        <authorList>
            <person name="Soliai M.M."/>
            <person name="Meyer S.E."/>
            <person name="Udall J.A."/>
            <person name="Elzinga D.E."/>
            <person name="Hermansen R.A."/>
            <person name="Bodily P.M."/>
            <person name="Hart A.A."/>
            <person name="Coleman C.E."/>
        </authorList>
    </citation>
    <scope>NUCLEOTIDE SEQUENCE [LARGE SCALE GENOMIC DNA]</scope>
    <source>
        <strain evidence="1 2">CCB06</strain>
        <tissue evidence="1">Mycelium</tissue>
    </source>
</reference>